<evidence type="ECO:0000256" key="2">
    <source>
        <dbReference type="ARBA" id="ARBA00001964"/>
    </source>
</evidence>
<dbReference type="PATRIC" id="fig|1391654.3.peg.6387"/>
<evidence type="ECO:0000256" key="5">
    <source>
        <dbReference type="ARBA" id="ARBA00023052"/>
    </source>
</evidence>
<sequence length="566" mass="61118">MQALVDNVYGNDSLIFIEERVMGYVHGGRLVAQALKRHGTTHLFTLCGGHIQAIYDGCLDEGIRVVDVRHEQTAGHAADGWARVTGKPGVCAVTAGPGVTDVVTAIANAQRAQIPLVCIGGAGPKQLCDMGSLQDMDHLSLMRSITKWSVQVPETRRIGEYIDSAFRVAQANTPGPVFLEMPLDLLMNGSDDAELPATAPLEEPPRPAGDVRAIAKAAELLRNAKRPVFVVGSQVRWSPVRERLAATLERFGAPVFLNGMARGALPDAHPLRFSRSRKFALAQADVVFVLGTPFDFRVDYGRSPTWNADGKIVQIDLDGAELGRNRKVDVAIQGDSGNVLEQLARELGTTLSFAEWTDMVRADETKRRAKMQAEIDSNDSPPNPLRVCAELGKRLGPKDIVIGDGGDFVATAAYVLKLEWPQLWMDPGPLGTLGVGPGYAMAAKLARPDANVVLVYGDGSFGLHAMEFEAMARQNIPVIALIGNDAGWTQIRRGQVELYGEERAVATGLDYTRYEKVVEACGGRGFWVEKIEQLGPALDEAFACGKPACVNVKIAKSDFRKGAISV</sequence>
<dbReference type="InterPro" id="IPR012001">
    <property type="entry name" value="Thiamin_PyroP_enz_TPP-bd_dom"/>
</dbReference>
<evidence type="ECO:0000313" key="10">
    <source>
        <dbReference type="EMBL" id="AKU99637.1"/>
    </source>
</evidence>
<protein>
    <submittedName>
        <fullName evidence="10">Acetolactate synthase large subunit</fullName>
    </submittedName>
</protein>
<comment type="similarity">
    <text evidence="3 6">Belongs to the TPP enzyme family.</text>
</comment>
<dbReference type="Pfam" id="PF00205">
    <property type="entry name" value="TPP_enzyme_M"/>
    <property type="match status" value="1"/>
</dbReference>
<dbReference type="Gene3D" id="3.40.50.1220">
    <property type="entry name" value="TPP-binding domain"/>
    <property type="match status" value="1"/>
</dbReference>
<dbReference type="GO" id="GO:0050660">
    <property type="term" value="F:flavin adenine dinucleotide binding"/>
    <property type="evidence" value="ECO:0007669"/>
    <property type="project" value="TreeGrafter"/>
</dbReference>
<comment type="cofactor">
    <cofactor evidence="2">
        <name>thiamine diphosphate</name>
        <dbReference type="ChEBI" id="CHEBI:58937"/>
    </cofactor>
</comment>
<evidence type="ECO:0000259" key="7">
    <source>
        <dbReference type="Pfam" id="PF00205"/>
    </source>
</evidence>
<organism evidence="10 11">
    <name type="scientific">Labilithrix luteola</name>
    <dbReference type="NCBI Taxonomy" id="1391654"/>
    <lineage>
        <taxon>Bacteria</taxon>
        <taxon>Pseudomonadati</taxon>
        <taxon>Myxococcota</taxon>
        <taxon>Polyangia</taxon>
        <taxon>Polyangiales</taxon>
        <taxon>Labilitrichaceae</taxon>
        <taxon>Labilithrix</taxon>
    </lineage>
</organism>
<feature type="domain" description="Thiamine pyrophosphate enzyme central" evidence="7">
    <location>
        <begin position="214"/>
        <end position="343"/>
    </location>
</feature>
<dbReference type="Pfam" id="PF02776">
    <property type="entry name" value="TPP_enzyme_N"/>
    <property type="match status" value="1"/>
</dbReference>
<dbReference type="Proteomes" id="UP000064967">
    <property type="component" value="Chromosome"/>
</dbReference>
<dbReference type="CDD" id="cd07035">
    <property type="entry name" value="TPP_PYR_POX_like"/>
    <property type="match status" value="1"/>
</dbReference>
<dbReference type="GO" id="GO:0003984">
    <property type="term" value="F:acetolactate synthase activity"/>
    <property type="evidence" value="ECO:0007669"/>
    <property type="project" value="TreeGrafter"/>
</dbReference>
<dbReference type="PROSITE" id="PS00187">
    <property type="entry name" value="TPP_ENZYMES"/>
    <property type="match status" value="1"/>
</dbReference>
<dbReference type="InterPro" id="IPR011766">
    <property type="entry name" value="TPP_enzyme_TPP-bd"/>
</dbReference>
<dbReference type="GO" id="GO:0009099">
    <property type="term" value="P:L-valine biosynthetic process"/>
    <property type="evidence" value="ECO:0007669"/>
    <property type="project" value="TreeGrafter"/>
</dbReference>
<dbReference type="InterPro" id="IPR029061">
    <property type="entry name" value="THDP-binding"/>
</dbReference>
<dbReference type="EMBL" id="CP012333">
    <property type="protein sequence ID" value="AKU99637.1"/>
    <property type="molecule type" value="Genomic_DNA"/>
</dbReference>
<dbReference type="InterPro" id="IPR012000">
    <property type="entry name" value="Thiamin_PyroP_enz_cen_dom"/>
</dbReference>
<dbReference type="GO" id="GO:0005948">
    <property type="term" value="C:acetolactate synthase complex"/>
    <property type="evidence" value="ECO:0007669"/>
    <property type="project" value="TreeGrafter"/>
</dbReference>
<feature type="domain" description="Thiamine pyrophosphate enzyme TPP-binding" evidence="8">
    <location>
        <begin position="404"/>
        <end position="552"/>
    </location>
</feature>
<keyword evidence="4" id="KW-0479">Metal-binding</keyword>
<feature type="domain" description="Thiamine pyrophosphate enzyme N-terminal TPP-binding" evidence="9">
    <location>
        <begin position="26"/>
        <end position="140"/>
    </location>
</feature>
<dbReference type="FunFam" id="3.40.50.970:FF:000007">
    <property type="entry name" value="Acetolactate synthase"/>
    <property type="match status" value="1"/>
</dbReference>
<dbReference type="SUPFAM" id="SSF52467">
    <property type="entry name" value="DHS-like NAD/FAD-binding domain"/>
    <property type="match status" value="1"/>
</dbReference>
<comment type="cofactor">
    <cofactor evidence="1">
        <name>Mg(2+)</name>
        <dbReference type="ChEBI" id="CHEBI:18420"/>
    </cofactor>
</comment>
<dbReference type="AlphaFoldDB" id="A0A0K1Q1M1"/>
<evidence type="ECO:0000256" key="4">
    <source>
        <dbReference type="ARBA" id="ARBA00022723"/>
    </source>
</evidence>
<dbReference type="InterPro" id="IPR045229">
    <property type="entry name" value="TPP_enz"/>
</dbReference>
<dbReference type="CDD" id="cd02004">
    <property type="entry name" value="TPP_BZL_OCoD_HPCL"/>
    <property type="match status" value="1"/>
</dbReference>
<dbReference type="SUPFAM" id="SSF52518">
    <property type="entry name" value="Thiamin diphosphate-binding fold (THDP-binding)"/>
    <property type="match status" value="2"/>
</dbReference>
<dbReference type="InterPro" id="IPR029035">
    <property type="entry name" value="DHS-like_NAD/FAD-binding_dom"/>
</dbReference>
<proteinExistence type="inferred from homology"/>
<dbReference type="STRING" id="1391654.AKJ09_06301"/>
<evidence type="ECO:0000256" key="3">
    <source>
        <dbReference type="ARBA" id="ARBA00007812"/>
    </source>
</evidence>
<dbReference type="KEGG" id="llu:AKJ09_06301"/>
<evidence type="ECO:0000259" key="9">
    <source>
        <dbReference type="Pfam" id="PF02776"/>
    </source>
</evidence>
<dbReference type="PANTHER" id="PTHR18968:SF166">
    <property type="entry name" value="2-HYDROXYACYL-COA LYASE 2"/>
    <property type="match status" value="1"/>
</dbReference>
<evidence type="ECO:0000256" key="1">
    <source>
        <dbReference type="ARBA" id="ARBA00001946"/>
    </source>
</evidence>
<accession>A0A0K1Q1M1</accession>
<dbReference type="GO" id="GO:0009097">
    <property type="term" value="P:isoleucine biosynthetic process"/>
    <property type="evidence" value="ECO:0007669"/>
    <property type="project" value="TreeGrafter"/>
</dbReference>
<keyword evidence="5 6" id="KW-0786">Thiamine pyrophosphate</keyword>
<evidence type="ECO:0000313" key="11">
    <source>
        <dbReference type="Proteomes" id="UP000064967"/>
    </source>
</evidence>
<dbReference type="Pfam" id="PF02775">
    <property type="entry name" value="TPP_enzyme_C"/>
    <property type="match status" value="1"/>
</dbReference>
<dbReference type="GO" id="GO:0000287">
    <property type="term" value="F:magnesium ion binding"/>
    <property type="evidence" value="ECO:0007669"/>
    <property type="project" value="InterPro"/>
</dbReference>
<dbReference type="GO" id="GO:0030976">
    <property type="term" value="F:thiamine pyrophosphate binding"/>
    <property type="evidence" value="ECO:0007669"/>
    <property type="project" value="InterPro"/>
</dbReference>
<evidence type="ECO:0000259" key="8">
    <source>
        <dbReference type="Pfam" id="PF02775"/>
    </source>
</evidence>
<gene>
    <name evidence="10" type="ORF">AKJ09_06301</name>
</gene>
<dbReference type="PANTHER" id="PTHR18968">
    <property type="entry name" value="THIAMINE PYROPHOSPHATE ENZYMES"/>
    <property type="match status" value="1"/>
</dbReference>
<dbReference type="Gene3D" id="3.40.50.970">
    <property type="match status" value="2"/>
</dbReference>
<evidence type="ECO:0000256" key="6">
    <source>
        <dbReference type="RuleBase" id="RU362132"/>
    </source>
</evidence>
<name>A0A0K1Q1M1_9BACT</name>
<dbReference type="InterPro" id="IPR000399">
    <property type="entry name" value="TPP-bd_CS"/>
</dbReference>
<reference evidence="10 11" key="1">
    <citation type="submission" date="2015-08" db="EMBL/GenBank/DDBJ databases">
        <authorList>
            <person name="Babu N.S."/>
            <person name="Beckwith C.J."/>
            <person name="Beseler K.G."/>
            <person name="Brison A."/>
            <person name="Carone J.V."/>
            <person name="Caskin T.P."/>
            <person name="Diamond M."/>
            <person name="Durham M.E."/>
            <person name="Foxe J.M."/>
            <person name="Go M."/>
            <person name="Henderson B.A."/>
            <person name="Jones I.B."/>
            <person name="McGettigan J.A."/>
            <person name="Micheletti S.J."/>
            <person name="Nasrallah M.E."/>
            <person name="Ortiz D."/>
            <person name="Piller C.R."/>
            <person name="Privatt S.R."/>
            <person name="Schneider S.L."/>
            <person name="Sharp S."/>
            <person name="Smith T.C."/>
            <person name="Stanton J.D."/>
            <person name="Ullery H.E."/>
            <person name="Wilson R.J."/>
            <person name="Serrano M.G."/>
            <person name="Buck G."/>
            <person name="Lee V."/>
            <person name="Wang Y."/>
            <person name="Carvalho R."/>
            <person name="Voegtly L."/>
            <person name="Shi R."/>
            <person name="Duckworth R."/>
            <person name="Johnson A."/>
            <person name="Loviza R."/>
            <person name="Walstead R."/>
            <person name="Shah Z."/>
            <person name="Kiflezghi M."/>
            <person name="Wade K."/>
            <person name="Ball S.L."/>
            <person name="Bradley K.W."/>
            <person name="Asai D.J."/>
            <person name="Bowman C.A."/>
            <person name="Russell D.A."/>
            <person name="Pope W.H."/>
            <person name="Jacobs-Sera D."/>
            <person name="Hendrix R.W."/>
            <person name="Hatfull G.F."/>
        </authorList>
    </citation>
    <scope>NUCLEOTIDE SEQUENCE [LARGE SCALE GENOMIC DNA]</scope>
    <source>
        <strain evidence="10 11">DSM 27648</strain>
    </source>
</reference>
<keyword evidence="11" id="KW-1185">Reference proteome</keyword>